<dbReference type="InterPro" id="IPR003439">
    <property type="entry name" value="ABC_transporter-like_ATP-bd"/>
</dbReference>
<accession>A0A410QCC8</accession>
<dbReference type="PANTHER" id="PTHR43335">
    <property type="entry name" value="ABC TRANSPORTER, ATP-BINDING PROTEIN"/>
    <property type="match status" value="1"/>
</dbReference>
<evidence type="ECO:0000313" key="6">
    <source>
        <dbReference type="EMBL" id="QAT61683.1"/>
    </source>
</evidence>
<keyword evidence="4 6" id="KW-0067">ATP-binding</keyword>
<dbReference type="KEGG" id="spoa:EQM13_08830"/>
<sequence length="225" mass="25203">MKIEVIKLVKNYGGIKALDDISLSIIGSGIYGLLGSEGAGKTTFMRILSTVTAKTSGEIYIDGISIENKKAIRKMIGYLPREFSFYPDFTVYETLDYFAVLSGKKFLRGEIYDILERVNLQDLYKEKIKTLSKSMKKRLGIAVITVKDPQVIIADEPTAGLDKEEKVRIKNIFFEIGKDKTVILSASVAEDMEGCNTIIVLNRGNVIYNGMVLEDACMKFREKEV</sequence>
<evidence type="ECO:0000256" key="4">
    <source>
        <dbReference type="ARBA" id="ARBA00022840"/>
    </source>
</evidence>
<dbReference type="AlphaFoldDB" id="A0A410QCC8"/>
<evidence type="ECO:0000259" key="5">
    <source>
        <dbReference type="PROSITE" id="PS50893"/>
    </source>
</evidence>
<dbReference type="OrthoDB" id="9804819at2"/>
<organism evidence="6 7">
    <name type="scientific">Acidilutibacter cellobiosedens</name>
    <dbReference type="NCBI Taxonomy" id="2507161"/>
    <lineage>
        <taxon>Bacteria</taxon>
        <taxon>Bacillati</taxon>
        <taxon>Bacillota</taxon>
        <taxon>Tissierellia</taxon>
        <taxon>Tissierellales</taxon>
        <taxon>Acidilutibacteraceae</taxon>
        <taxon>Acidilutibacter</taxon>
    </lineage>
</organism>
<gene>
    <name evidence="6" type="ORF">EQM13_08830</name>
</gene>
<dbReference type="Pfam" id="PF00005">
    <property type="entry name" value="ABC_tran"/>
    <property type="match status" value="1"/>
</dbReference>
<dbReference type="EMBL" id="CP035282">
    <property type="protein sequence ID" value="QAT61683.1"/>
    <property type="molecule type" value="Genomic_DNA"/>
</dbReference>
<evidence type="ECO:0000256" key="1">
    <source>
        <dbReference type="ARBA" id="ARBA00005417"/>
    </source>
</evidence>
<dbReference type="InterPro" id="IPR003593">
    <property type="entry name" value="AAA+_ATPase"/>
</dbReference>
<keyword evidence="3" id="KW-0547">Nucleotide-binding</keyword>
<dbReference type="GO" id="GO:0016887">
    <property type="term" value="F:ATP hydrolysis activity"/>
    <property type="evidence" value="ECO:0007669"/>
    <property type="project" value="InterPro"/>
</dbReference>
<protein>
    <submittedName>
        <fullName evidence="6">ATP-binding cassette domain-containing protein</fullName>
    </submittedName>
</protein>
<evidence type="ECO:0000256" key="2">
    <source>
        <dbReference type="ARBA" id="ARBA00022448"/>
    </source>
</evidence>
<evidence type="ECO:0000256" key="3">
    <source>
        <dbReference type="ARBA" id="ARBA00022741"/>
    </source>
</evidence>
<dbReference type="GO" id="GO:0005524">
    <property type="term" value="F:ATP binding"/>
    <property type="evidence" value="ECO:0007669"/>
    <property type="project" value="UniProtKB-KW"/>
</dbReference>
<keyword evidence="2" id="KW-0813">Transport</keyword>
<dbReference type="PANTHER" id="PTHR43335:SF2">
    <property type="entry name" value="ABC TRANSPORTER, ATP-BINDING PROTEIN"/>
    <property type="match status" value="1"/>
</dbReference>
<feature type="domain" description="ABC transporter" evidence="5">
    <location>
        <begin position="3"/>
        <end position="225"/>
    </location>
</feature>
<keyword evidence="7" id="KW-1185">Reference proteome</keyword>
<dbReference type="InterPro" id="IPR027417">
    <property type="entry name" value="P-loop_NTPase"/>
</dbReference>
<proteinExistence type="inferred from homology"/>
<dbReference type="SMART" id="SM00382">
    <property type="entry name" value="AAA"/>
    <property type="match status" value="1"/>
</dbReference>
<evidence type="ECO:0000313" key="7">
    <source>
        <dbReference type="Proteomes" id="UP000287969"/>
    </source>
</evidence>
<dbReference type="Gene3D" id="3.40.50.300">
    <property type="entry name" value="P-loop containing nucleotide triphosphate hydrolases"/>
    <property type="match status" value="1"/>
</dbReference>
<dbReference type="PROSITE" id="PS50893">
    <property type="entry name" value="ABC_TRANSPORTER_2"/>
    <property type="match status" value="1"/>
</dbReference>
<dbReference type="SUPFAM" id="SSF52540">
    <property type="entry name" value="P-loop containing nucleoside triphosphate hydrolases"/>
    <property type="match status" value="1"/>
</dbReference>
<comment type="similarity">
    <text evidence="1">Belongs to the ABC transporter superfamily.</text>
</comment>
<reference evidence="7" key="1">
    <citation type="submission" date="2019-01" db="EMBL/GenBank/DDBJ databases">
        <title>Draft genomes of a novel of Sporanaerobacter strains.</title>
        <authorList>
            <person name="Ma S."/>
        </authorList>
    </citation>
    <scope>NUCLEOTIDE SEQUENCE [LARGE SCALE GENOMIC DNA]</scope>
    <source>
        <strain evidence="7">NJN-17</strain>
    </source>
</reference>
<dbReference type="Proteomes" id="UP000287969">
    <property type="component" value="Chromosome"/>
</dbReference>
<name>A0A410QCC8_9FIRM</name>
<dbReference type="RefSeq" id="WP_114217752.1">
    <property type="nucleotide sequence ID" value="NZ_CP035282.1"/>
</dbReference>